<dbReference type="PROSITE" id="PS50880">
    <property type="entry name" value="TOPRIM"/>
    <property type="match status" value="1"/>
</dbReference>
<comment type="catalytic activity">
    <reaction evidence="1 8">
        <text>ATP-independent breakage of single-stranded DNA, followed by passage and rejoining.</text>
        <dbReference type="EC" id="5.6.2.1"/>
    </reaction>
</comment>
<evidence type="ECO:0000256" key="9">
    <source>
        <dbReference type="SAM" id="MobiDB-lite"/>
    </source>
</evidence>
<dbReference type="InterPro" id="IPR025589">
    <property type="entry name" value="Toprim_C_rpt"/>
</dbReference>
<comment type="subunit">
    <text evidence="8">Monomer.</text>
</comment>
<dbReference type="Gene3D" id="2.70.20.10">
    <property type="entry name" value="Topoisomerase I, domain 3"/>
    <property type="match status" value="1"/>
</dbReference>
<dbReference type="InterPro" id="IPR000380">
    <property type="entry name" value="Topo_IA"/>
</dbReference>
<dbReference type="Pfam" id="PF01751">
    <property type="entry name" value="Toprim"/>
    <property type="match status" value="1"/>
</dbReference>
<dbReference type="InterPro" id="IPR034149">
    <property type="entry name" value="TOPRIM_TopoI"/>
</dbReference>
<feature type="site" description="Interaction with DNA" evidence="8">
    <location>
        <position position="148"/>
    </location>
</feature>
<dbReference type="CDD" id="cd00186">
    <property type="entry name" value="TOP1Ac"/>
    <property type="match status" value="1"/>
</dbReference>
<dbReference type="CDD" id="cd03363">
    <property type="entry name" value="TOPRIM_TopoIA_TopoI"/>
    <property type="match status" value="1"/>
</dbReference>
<organism evidence="12 13">
    <name type="scientific">Bizionia saleffrena</name>
    <dbReference type="NCBI Taxonomy" id="291189"/>
    <lineage>
        <taxon>Bacteria</taxon>
        <taxon>Pseudomonadati</taxon>
        <taxon>Bacteroidota</taxon>
        <taxon>Flavobacteriia</taxon>
        <taxon>Flavobacteriales</taxon>
        <taxon>Flavobacteriaceae</taxon>
        <taxon>Bizionia</taxon>
    </lineage>
</organism>
<evidence type="ECO:0000256" key="5">
    <source>
        <dbReference type="ARBA" id="ARBA00023029"/>
    </source>
</evidence>
<evidence type="ECO:0000256" key="7">
    <source>
        <dbReference type="ARBA" id="ARBA00023235"/>
    </source>
</evidence>
<feature type="site" description="Interaction with DNA" evidence="8">
    <location>
        <position position="139"/>
    </location>
</feature>
<dbReference type="GO" id="GO:0003677">
    <property type="term" value="F:DNA binding"/>
    <property type="evidence" value="ECO:0007669"/>
    <property type="project" value="UniProtKB-KW"/>
</dbReference>
<dbReference type="InterPro" id="IPR003602">
    <property type="entry name" value="Topo_IA_DNA-bd_dom"/>
</dbReference>
<gene>
    <name evidence="8 12" type="primary">topA</name>
    <name evidence="12" type="ORF">ES676_01725</name>
</gene>
<proteinExistence type="inferred from homology"/>
<dbReference type="InterPro" id="IPR023405">
    <property type="entry name" value="Topo_IA_core_domain"/>
</dbReference>
<evidence type="ECO:0000313" key="12">
    <source>
        <dbReference type="EMBL" id="TYB77962.1"/>
    </source>
</evidence>
<feature type="compositionally biased region" description="Low complexity" evidence="9">
    <location>
        <begin position="857"/>
        <end position="868"/>
    </location>
</feature>
<evidence type="ECO:0000313" key="13">
    <source>
        <dbReference type="Proteomes" id="UP000323324"/>
    </source>
</evidence>
<keyword evidence="13" id="KW-1185">Reference proteome</keyword>
<feature type="compositionally biased region" description="Basic residues" evidence="9">
    <location>
        <begin position="815"/>
        <end position="840"/>
    </location>
</feature>
<evidence type="ECO:0000256" key="2">
    <source>
        <dbReference type="ARBA" id="ARBA00009446"/>
    </source>
</evidence>
<feature type="region of interest" description="Interaction with DNA" evidence="8">
    <location>
        <begin position="163"/>
        <end position="168"/>
    </location>
</feature>
<feature type="domain" description="Topo IA-type catalytic" evidence="11">
    <location>
        <begin position="129"/>
        <end position="573"/>
    </location>
</feature>
<comment type="function">
    <text evidence="8">Releases the supercoiling and torsional tension of DNA, which is introduced during the DNA replication and transcription, by transiently cleaving and rejoining one strand of the DNA duplex. Introduces a single-strand break via transesterification at a target site in duplex DNA. The scissile phosphodiester is attacked by the catalytic tyrosine of the enzyme, resulting in the formation of a DNA-(5'-phosphotyrosyl)-enzyme intermediate and the expulsion of a 3'-OH DNA strand. The free DNA strand then undergoes passage around the unbroken strand, thus removing DNA supercoils. Finally, in the religation step, the DNA 3'-OH attacks the covalent intermediate to expel the active-site tyrosine and restore the DNA phosphodiester backbone.</text>
</comment>
<feature type="active site" description="O-(5'-phospho-DNA)-tyrosine intermediate" evidence="8">
    <location>
        <position position="284"/>
    </location>
</feature>
<feature type="site" description="Interaction with DNA" evidence="8">
    <location>
        <position position="155"/>
    </location>
</feature>
<dbReference type="InterPro" id="IPR023406">
    <property type="entry name" value="Topo_IA_AS"/>
</dbReference>
<dbReference type="EMBL" id="VSKM01000002">
    <property type="protein sequence ID" value="TYB77962.1"/>
    <property type="molecule type" value="Genomic_DNA"/>
</dbReference>
<dbReference type="SMART" id="SM00493">
    <property type="entry name" value="TOPRIM"/>
    <property type="match status" value="1"/>
</dbReference>
<dbReference type="InterPro" id="IPR013497">
    <property type="entry name" value="Topo_IA_cen"/>
</dbReference>
<dbReference type="InterPro" id="IPR013826">
    <property type="entry name" value="Topo_IA_cen_sub3"/>
</dbReference>
<dbReference type="Gene3D" id="1.10.290.10">
    <property type="entry name" value="Topoisomerase I, domain 4"/>
    <property type="match status" value="1"/>
</dbReference>
<feature type="site" description="Interaction with DNA" evidence="8">
    <location>
        <position position="140"/>
    </location>
</feature>
<dbReference type="Pfam" id="PF01131">
    <property type="entry name" value="Topoisom_bac"/>
    <property type="match status" value="2"/>
</dbReference>
<dbReference type="SMART" id="SM00437">
    <property type="entry name" value="TOP1Ac"/>
    <property type="match status" value="1"/>
</dbReference>
<keyword evidence="7 8" id="KW-0413">Isomerase</keyword>
<comment type="caution">
    <text evidence="12">The sequence shown here is derived from an EMBL/GenBank/DDBJ whole genome shotgun (WGS) entry which is preliminary data.</text>
</comment>
<dbReference type="InterPro" id="IPR013825">
    <property type="entry name" value="Topo_IA_cen_sub2"/>
</dbReference>
<keyword evidence="5 8" id="KW-0799">Topoisomerase</keyword>
<dbReference type="PRINTS" id="PR00417">
    <property type="entry name" value="PRTPISMRASEI"/>
</dbReference>
<dbReference type="PANTHER" id="PTHR42785:SF1">
    <property type="entry name" value="DNA TOPOISOMERASE"/>
    <property type="match status" value="1"/>
</dbReference>
<dbReference type="HAMAP" id="MF_00952">
    <property type="entry name" value="Topoisom_1_prok"/>
    <property type="match status" value="1"/>
</dbReference>
<dbReference type="Proteomes" id="UP000323324">
    <property type="component" value="Unassembled WGS sequence"/>
</dbReference>
<dbReference type="InterPro" id="IPR005733">
    <property type="entry name" value="TopoI_bac-type"/>
</dbReference>
<feature type="site" description="Interaction with DNA" evidence="8">
    <location>
        <position position="286"/>
    </location>
</feature>
<evidence type="ECO:0000259" key="11">
    <source>
        <dbReference type="PROSITE" id="PS52039"/>
    </source>
</evidence>
<evidence type="ECO:0000256" key="8">
    <source>
        <dbReference type="HAMAP-Rule" id="MF_00952"/>
    </source>
</evidence>
<dbReference type="NCBIfam" id="TIGR01051">
    <property type="entry name" value="topA_bact"/>
    <property type="match status" value="1"/>
</dbReference>
<dbReference type="SMART" id="SM00436">
    <property type="entry name" value="TOP1Bc"/>
    <property type="match status" value="1"/>
</dbReference>
<dbReference type="Gene3D" id="1.10.460.10">
    <property type="entry name" value="Topoisomerase I, domain 2"/>
    <property type="match status" value="2"/>
</dbReference>
<dbReference type="PROSITE" id="PS52039">
    <property type="entry name" value="TOPO_IA_2"/>
    <property type="match status" value="1"/>
</dbReference>
<dbReference type="AlphaFoldDB" id="A0A8H2LEJ6"/>
<name>A0A8H2LEJ6_9FLAO</name>
<sequence>MAKNLVIVESPAKAKTIEKFLGKDFKVESSYGHISDLPSKELGVDVEGDFEPRYEVSVDKKAVVKKLKDLAKKAEMVWLASDEDREGEAIAWHLAESLNLDKAKTKRIVFHEITKTAIQKAVENPRQIDYDLVDAQQARRVLDRIVGYELSPVLWRKVKGGLSAGRVQSVSVRLIVEREREIQGFKAEASYRIDAEFSNEEGQSFKAKLPKSIQTKEEAVAFLEKNANTTFKVVNLEKKPAKKSPAAPFTTSTLQQEASRKLYFSVSKTMNMAQRLYEAGLITYMRTDSVNLSDEARKGAEKEIIKAYGKEYSKTRNYKGKVKGAQEAHEAIRPTSFETHSVSLERDQARLYDLIWKRAIASQMSEAQLERTNVKIEAAAHNETFTANGEVITFDGFLKVYLEGTDDEDTEQEGMLPAMKVNETLLNNYITATERYSRAPYRYTEASLVKKLEELGIGRPSTYAPTISTIQNRNYVEKGTIDGVERNYTQLVLKAHKVKDNALTEKVGSDKGKLVPTDIGMIVTDFLVNHFETILDYSFTANVENQFDDIADGKADWKEVMKSFYKDFHPKVIDVQENADRESGERILGEDPTSGKRVSVRLGKFGPMVQKGTVDDEEKPTYASLSPDQQLNTITFEEAMDLFQLPKTLGDYKGEPVEVNNGRYGPYVKFGDAFVSLPRGTDPLSMEYDGAIELIKEKEKADAPIYMYKDLPVQKGKGRFGPFIKWNDMFINVNKKYDWDNLSDEEIVELIETKIQKEIDKVIHNWEDEGIRVEKARWGRFNILQGKVKIELPKTTDAPALTLEEVQGIIEKNAPKKKAAKKKPAAKKPAAKKPAAKKATTKNTAAKKTTTKKAATKKTTATKTTTKK</sequence>
<feature type="region of interest" description="Disordered" evidence="9">
    <location>
        <begin position="813"/>
        <end position="868"/>
    </location>
</feature>
<dbReference type="GO" id="GO:0006265">
    <property type="term" value="P:DNA topological change"/>
    <property type="evidence" value="ECO:0007669"/>
    <property type="project" value="UniProtKB-UniRule"/>
</dbReference>
<dbReference type="SUPFAM" id="SSF56712">
    <property type="entry name" value="Prokaryotic type I DNA topoisomerase"/>
    <property type="match status" value="1"/>
</dbReference>
<feature type="domain" description="Toprim" evidence="10">
    <location>
        <begin position="3"/>
        <end position="113"/>
    </location>
</feature>
<feature type="site" description="Interaction with DNA" evidence="8">
    <location>
        <position position="143"/>
    </location>
</feature>
<keyword evidence="3" id="KW-0479">Metal-binding</keyword>
<dbReference type="RefSeq" id="WP_148368318.1">
    <property type="nucleotide sequence ID" value="NZ_VSKM01000002.1"/>
</dbReference>
<evidence type="ECO:0000256" key="1">
    <source>
        <dbReference type="ARBA" id="ARBA00000213"/>
    </source>
</evidence>
<evidence type="ECO:0000256" key="4">
    <source>
        <dbReference type="ARBA" id="ARBA00022842"/>
    </source>
</evidence>
<dbReference type="InterPro" id="IPR013824">
    <property type="entry name" value="Topo_IA_cen_sub1"/>
</dbReference>
<protein>
    <recommendedName>
        <fullName evidence="8">DNA topoisomerase 1</fullName>
        <ecNumber evidence="8">5.6.2.1</ecNumber>
    </recommendedName>
    <alternativeName>
        <fullName evidence="8">DNA topoisomerase I</fullName>
    </alternativeName>
</protein>
<dbReference type="PANTHER" id="PTHR42785">
    <property type="entry name" value="DNA TOPOISOMERASE, TYPE IA, CORE"/>
    <property type="match status" value="1"/>
</dbReference>
<feature type="site" description="Interaction with DNA" evidence="8">
    <location>
        <position position="473"/>
    </location>
</feature>
<keyword evidence="6 8" id="KW-0238">DNA-binding</keyword>
<dbReference type="InterPro" id="IPR028612">
    <property type="entry name" value="Topoisom_1_IA"/>
</dbReference>
<evidence type="ECO:0000259" key="10">
    <source>
        <dbReference type="PROSITE" id="PS50880"/>
    </source>
</evidence>
<dbReference type="PROSITE" id="PS00396">
    <property type="entry name" value="TOPO_IA_1"/>
    <property type="match status" value="1"/>
</dbReference>
<dbReference type="Pfam" id="PF13368">
    <property type="entry name" value="Toprim_C_rpt"/>
    <property type="match status" value="3"/>
</dbReference>
<feature type="site" description="Interaction with DNA" evidence="8">
    <location>
        <position position="33"/>
    </location>
</feature>
<dbReference type="GO" id="GO:0046872">
    <property type="term" value="F:metal ion binding"/>
    <property type="evidence" value="ECO:0007669"/>
    <property type="project" value="UniProtKB-KW"/>
</dbReference>
<evidence type="ECO:0000256" key="3">
    <source>
        <dbReference type="ARBA" id="ARBA00022723"/>
    </source>
</evidence>
<comment type="similarity">
    <text evidence="2 8">Belongs to the type IA topoisomerase family.</text>
</comment>
<dbReference type="InterPro" id="IPR003601">
    <property type="entry name" value="Topo_IA_2"/>
</dbReference>
<reference evidence="12 13" key="1">
    <citation type="submission" date="2019-08" db="EMBL/GenBank/DDBJ databases">
        <title>Genomes of Antarctic Bizionia species.</title>
        <authorList>
            <person name="Bowman J.P."/>
        </authorList>
    </citation>
    <scope>NUCLEOTIDE SEQUENCE [LARGE SCALE GENOMIC DNA]</scope>
    <source>
        <strain evidence="12 13">HFD</strain>
    </source>
</reference>
<dbReference type="Gene3D" id="3.40.50.140">
    <property type="match status" value="1"/>
</dbReference>
<evidence type="ECO:0000256" key="6">
    <source>
        <dbReference type="ARBA" id="ARBA00023125"/>
    </source>
</evidence>
<dbReference type="GO" id="GO:0003917">
    <property type="term" value="F:DNA topoisomerase type I (single strand cut, ATP-independent) activity"/>
    <property type="evidence" value="ECO:0007669"/>
    <property type="project" value="UniProtKB-UniRule"/>
</dbReference>
<dbReference type="InterPro" id="IPR006171">
    <property type="entry name" value="TOPRIM_dom"/>
</dbReference>
<dbReference type="EC" id="5.6.2.1" evidence="8"/>
<accession>A0A8H2LEJ6</accession>
<keyword evidence="4" id="KW-0460">Magnesium</keyword>